<proteinExistence type="predicted"/>
<protein>
    <submittedName>
        <fullName evidence="1">Uncharacterized protein</fullName>
    </submittedName>
</protein>
<gene>
    <name evidence="1" type="ORF">PoB_001083200</name>
</gene>
<comment type="caution">
    <text evidence="1">The sequence shown here is derived from an EMBL/GenBank/DDBJ whole genome shotgun (WGS) entry which is preliminary data.</text>
</comment>
<name>A0AAV3YPH0_9GAST</name>
<reference evidence="1 2" key="1">
    <citation type="journal article" date="2021" name="Elife">
        <title>Chloroplast acquisition without the gene transfer in kleptoplastic sea slugs, Plakobranchus ocellatus.</title>
        <authorList>
            <person name="Maeda T."/>
            <person name="Takahashi S."/>
            <person name="Yoshida T."/>
            <person name="Shimamura S."/>
            <person name="Takaki Y."/>
            <person name="Nagai Y."/>
            <person name="Toyoda A."/>
            <person name="Suzuki Y."/>
            <person name="Arimoto A."/>
            <person name="Ishii H."/>
            <person name="Satoh N."/>
            <person name="Nishiyama T."/>
            <person name="Hasebe M."/>
            <person name="Maruyama T."/>
            <person name="Minagawa J."/>
            <person name="Obokata J."/>
            <person name="Shigenobu S."/>
        </authorList>
    </citation>
    <scope>NUCLEOTIDE SEQUENCE [LARGE SCALE GENOMIC DNA]</scope>
</reference>
<dbReference type="AlphaFoldDB" id="A0AAV3YPH0"/>
<evidence type="ECO:0000313" key="2">
    <source>
        <dbReference type="Proteomes" id="UP000735302"/>
    </source>
</evidence>
<sequence length="104" mass="11784">MNSPAASTVCRCYLLPVPCLLMDVFRMIVYHRSCVAGHNTEQQAKCQDLGVTCAIIVLQCVHVIVICDNSGLKGERESETIWRRSIWRQLFVLVGEGGWRMERS</sequence>
<dbReference type="Proteomes" id="UP000735302">
    <property type="component" value="Unassembled WGS sequence"/>
</dbReference>
<accession>A0AAV3YPH0</accession>
<keyword evidence="2" id="KW-1185">Reference proteome</keyword>
<organism evidence="1 2">
    <name type="scientific">Plakobranchus ocellatus</name>
    <dbReference type="NCBI Taxonomy" id="259542"/>
    <lineage>
        <taxon>Eukaryota</taxon>
        <taxon>Metazoa</taxon>
        <taxon>Spiralia</taxon>
        <taxon>Lophotrochozoa</taxon>
        <taxon>Mollusca</taxon>
        <taxon>Gastropoda</taxon>
        <taxon>Heterobranchia</taxon>
        <taxon>Euthyneura</taxon>
        <taxon>Panpulmonata</taxon>
        <taxon>Sacoglossa</taxon>
        <taxon>Placobranchoidea</taxon>
        <taxon>Plakobranchidae</taxon>
        <taxon>Plakobranchus</taxon>
    </lineage>
</organism>
<evidence type="ECO:0000313" key="1">
    <source>
        <dbReference type="EMBL" id="GFN84326.1"/>
    </source>
</evidence>
<dbReference type="EMBL" id="BLXT01001295">
    <property type="protein sequence ID" value="GFN84326.1"/>
    <property type="molecule type" value="Genomic_DNA"/>
</dbReference>